<sequence length="73" mass="8343">MKINIKKFLGWFSVIFWSLWCGTGEESDCRFPGLFTILNKKNRYLSKGSWGSAVKRNNRAALQTEKIGATPFP</sequence>
<keyword evidence="2" id="KW-1185">Reference proteome</keyword>
<gene>
    <name evidence="1" type="ORF">QQF73_06655</name>
</gene>
<accession>A0ABT7HAD1</accession>
<reference evidence="1 2" key="1">
    <citation type="submission" date="2023-05" db="EMBL/GenBank/DDBJ databases">
        <title>Marinobacter albus sp. nov., a marine bacterium isolated from sand in a coastal intertidal zone of huludao.</title>
        <authorList>
            <person name="Deng T."/>
        </authorList>
    </citation>
    <scope>NUCLEOTIDE SEQUENCE [LARGE SCALE GENOMIC DNA]</scope>
    <source>
        <strain evidence="1 2">M216</strain>
    </source>
</reference>
<proteinExistence type="predicted"/>
<evidence type="ECO:0000313" key="1">
    <source>
        <dbReference type="EMBL" id="MDK9557304.1"/>
    </source>
</evidence>
<organism evidence="1 2">
    <name type="scientific">Marinobacter albus</name>
    <dbReference type="NCBI Taxonomy" id="3030833"/>
    <lineage>
        <taxon>Bacteria</taxon>
        <taxon>Pseudomonadati</taxon>
        <taxon>Pseudomonadota</taxon>
        <taxon>Gammaproteobacteria</taxon>
        <taxon>Pseudomonadales</taxon>
        <taxon>Marinobacteraceae</taxon>
        <taxon>Marinobacter</taxon>
    </lineage>
</organism>
<dbReference type="EMBL" id="JASSQD010000001">
    <property type="protein sequence ID" value="MDK9557304.1"/>
    <property type="molecule type" value="Genomic_DNA"/>
</dbReference>
<dbReference type="RefSeq" id="WP_285367696.1">
    <property type="nucleotide sequence ID" value="NZ_JASSQD010000001.1"/>
</dbReference>
<name>A0ABT7HAD1_9GAMM</name>
<evidence type="ECO:0000313" key="2">
    <source>
        <dbReference type="Proteomes" id="UP001223547"/>
    </source>
</evidence>
<comment type="caution">
    <text evidence="1">The sequence shown here is derived from an EMBL/GenBank/DDBJ whole genome shotgun (WGS) entry which is preliminary data.</text>
</comment>
<dbReference type="Proteomes" id="UP001223547">
    <property type="component" value="Unassembled WGS sequence"/>
</dbReference>
<protein>
    <submittedName>
        <fullName evidence="1">Uncharacterized protein</fullName>
    </submittedName>
</protein>